<dbReference type="InterPro" id="IPR018392">
    <property type="entry name" value="LysM"/>
</dbReference>
<dbReference type="PANTHER" id="PTHR33734">
    <property type="entry name" value="LYSM DOMAIN-CONTAINING GPI-ANCHORED PROTEIN 2"/>
    <property type="match status" value="1"/>
</dbReference>
<proteinExistence type="predicted"/>
<dbReference type="GO" id="GO:0008932">
    <property type="term" value="F:lytic endotransglycosylase activity"/>
    <property type="evidence" value="ECO:0007669"/>
    <property type="project" value="TreeGrafter"/>
</dbReference>
<reference evidence="2 3" key="1">
    <citation type="journal article" date="2007" name="PLoS Biol.">
        <title>Evolution of symbiotic bacteria in the distal human intestine.</title>
        <authorList>
            <person name="Xu J."/>
            <person name="Mahowald M.A."/>
            <person name="Ley R.E."/>
            <person name="Lozupone C.A."/>
            <person name="Hamady M."/>
            <person name="Martens E.C."/>
            <person name="Henrissat B."/>
            <person name="Coutinho P.M."/>
            <person name="Minx P."/>
            <person name="Latreille P."/>
            <person name="Cordum H."/>
            <person name="Van Brunt A."/>
            <person name="Kim K."/>
            <person name="Fulton R.S."/>
            <person name="Fulton L.A."/>
            <person name="Clifton S.W."/>
            <person name="Wilson R.K."/>
            <person name="Knight R.D."/>
            <person name="Gordon J.I."/>
        </authorList>
    </citation>
    <scope>NUCLEOTIDE SEQUENCE [LARGE SCALE GENOMIC DNA]</scope>
    <source>
        <strain evidence="3">ATCC 8482 / DSM 1447 / JCM 5826 / CCUG 4940 / NBRC 14291 / NCTC 11154</strain>
    </source>
</reference>
<dbReference type="STRING" id="435590.BVU_3045"/>
<feature type="domain" description="LysM" evidence="1">
    <location>
        <begin position="49"/>
        <end position="92"/>
    </location>
</feature>
<dbReference type="AlphaFoldDB" id="A6L4R8"/>
<dbReference type="Gene3D" id="3.40.50.2300">
    <property type="match status" value="2"/>
</dbReference>
<sequence>MNKTVFFVLLPLSLINTLQMKFIRALYLIAALSASSTGMMAQTQSSGYFLHTITKGQSLYSIASMYNVTTGDIVKMNPGSDQKIKTGETLKIPQKNIGTEQQMFHTIQSGETLYKLTQRYGVTAQRICQANPGLSAENFRIGQVIVIPAKVTDSEEIIMNEVKAAQTIRPATTSTPLKPNCRDMHKVERKETIFSISRLYGITEAELIAANPELRTEKLKKGRFLCIPYPKDTKTETPVDNTPAVIPTDDQLFNESKKEARKISTIKAAVMLPFMTDGKGNRDEQTRMVEYYEGFLMAVDSLKEKGVSIDLYSYDTHNNTSSIKNILDRSELKSMDIIFGPAYPDQVKPVAEFAKKNNIRLVVPFTSKGNEVFSNPAIYQINTPQSYLYSEVYEHFTRKFTTANVIFLDAEDGDKDKVDFIKGLKEELKTKRIPFTELKGENITPESLKGAMNHSMDNVFIPTSGTNVALIKLLPQLIVTSRDNPDYRMQLFGYPEWQTYTNDHLASFYELDTYFYSSFYTNNLFPEAVQFSSAYRKWYSKDMLNSFPKYGMLGFDTGYFFLKGLSQYGNKLEDKLDKVAVTPIQTGFKFERVNNWGGFINRKVFFVHFTKDFELIKLDFE</sequence>
<organism evidence="2 3">
    <name type="scientific">Phocaeicola vulgatus (strain ATCC 8482 / DSM 1447 / JCM 5826 / CCUG 4940 / NBRC 14291 / NCTC 11154)</name>
    <name type="common">Bacteroides vulgatus</name>
    <dbReference type="NCBI Taxonomy" id="435590"/>
    <lineage>
        <taxon>Bacteria</taxon>
        <taxon>Pseudomonadati</taxon>
        <taxon>Bacteroidota</taxon>
        <taxon>Bacteroidia</taxon>
        <taxon>Bacteroidales</taxon>
        <taxon>Bacteroidaceae</taxon>
        <taxon>Phocaeicola</taxon>
    </lineage>
</organism>
<dbReference type="SMART" id="SM00257">
    <property type="entry name" value="LysM"/>
    <property type="match status" value="3"/>
</dbReference>
<dbReference type="PANTHER" id="PTHR33734:SF22">
    <property type="entry name" value="MEMBRANE-BOUND LYTIC MUREIN TRANSGLYCOSYLASE D"/>
    <property type="match status" value="1"/>
</dbReference>
<accession>A6L4R8</accession>
<dbReference type="PROSITE" id="PS51782">
    <property type="entry name" value="LYSM"/>
    <property type="match status" value="3"/>
</dbReference>
<dbReference type="KEGG" id="bvu:BVU_3045"/>
<dbReference type="InterPro" id="IPR036779">
    <property type="entry name" value="LysM_dom_sf"/>
</dbReference>
<gene>
    <name evidence="2" type="ordered locus">BVU_3045</name>
</gene>
<name>A6L4R8_PHOV8</name>
<dbReference type="SUPFAM" id="SSF54106">
    <property type="entry name" value="LysM domain"/>
    <property type="match status" value="3"/>
</dbReference>
<dbReference type="HOGENOM" id="CLU_028261_0_1_10"/>
<dbReference type="PaxDb" id="435590-BVU_3045"/>
<evidence type="ECO:0000313" key="2">
    <source>
        <dbReference type="EMBL" id="ABR40682.1"/>
    </source>
</evidence>
<feature type="domain" description="LysM" evidence="1">
    <location>
        <begin position="103"/>
        <end position="147"/>
    </location>
</feature>
<protein>
    <submittedName>
        <fullName evidence="2">LysM-repeat domain-containing protein</fullName>
    </submittedName>
</protein>
<dbReference type="Proteomes" id="UP000002861">
    <property type="component" value="Chromosome"/>
</dbReference>
<dbReference type="Gene3D" id="3.10.350.10">
    <property type="entry name" value="LysM domain"/>
    <property type="match status" value="3"/>
</dbReference>
<dbReference type="CDD" id="cd00118">
    <property type="entry name" value="LysM"/>
    <property type="match status" value="3"/>
</dbReference>
<dbReference type="EMBL" id="CP000139">
    <property type="protein sequence ID" value="ABR40682.1"/>
    <property type="molecule type" value="Genomic_DNA"/>
</dbReference>
<feature type="domain" description="LysM" evidence="1">
    <location>
        <begin position="183"/>
        <end position="227"/>
    </location>
</feature>
<evidence type="ECO:0000259" key="1">
    <source>
        <dbReference type="PROSITE" id="PS51782"/>
    </source>
</evidence>
<dbReference type="Pfam" id="PF01476">
    <property type="entry name" value="LysM"/>
    <property type="match status" value="3"/>
</dbReference>
<dbReference type="SUPFAM" id="SSF53822">
    <property type="entry name" value="Periplasmic binding protein-like I"/>
    <property type="match status" value="1"/>
</dbReference>
<dbReference type="eggNOG" id="COG1388">
    <property type="taxonomic scope" value="Bacteria"/>
</dbReference>
<dbReference type="InterPro" id="IPR028082">
    <property type="entry name" value="Peripla_BP_I"/>
</dbReference>
<evidence type="ECO:0000313" key="3">
    <source>
        <dbReference type="Proteomes" id="UP000002861"/>
    </source>
</evidence>